<sequence length="575" mass="64688">MSSYVSFTAKDYLQNLYENLGYEDNIIWDSYKRGQEDKLKSKILYIMGVPEELDEVANLKEKNIHKQQVEAVEKICESIWNQAKYTGGRLFMGISCVCAVPKDKLSVDEAHMSEDFAVHPVFRVMKCINDVSTEDCCMIFVDTHGRVYQNWESYQKKNVLPSCSIVAPKRGILKGKENTAGKRVVEVETFHSPAATLTGKLVNFTDKTCVVVGLGATVTLVGTCFFPPLLCALPYIGRAGVGSTVWAIGRSVERLVDRSKHEENLSFTDKQARALWLTTVSGTLGLAAGASVLCLGSAARCGFYIPKTMETVVDGLNITTMGLGGVALGNGMFNIGHSLINKEHVSALEAAQVCALLFMFFHSVCNFQRAKTIIEVNKMQTFNDFKEKFDLMKKSDFERFTGTTDGKADFIRSLKNSKSYDNILLEKSLYVVGSATKLLFNLAKSPSDQRTLTLALKAIAKDLNENAFKKFNEFVKDIVTNYREEFERRARRSICIKEYIDKIYEIFEETANDMKRSIDDVIDGISSNENGNILLEYTIMKKFEDEFYPEPNTKCSICIGMYYDKKSFTNKKKDN</sequence>
<dbReference type="Pfam" id="PF16013">
    <property type="entry name" value="DUF4781"/>
    <property type="match status" value="1"/>
</dbReference>
<name>A0A1L8D9U2_9DIPT</name>
<protein>
    <submittedName>
        <fullName evidence="2">Putative conserved plasma membrane protein</fullName>
    </submittedName>
</protein>
<dbReference type="PANTHER" id="PTHR21115">
    <property type="entry name" value="GH06117P-RELATED"/>
    <property type="match status" value="1"/>
</dbReference>
<dbReference type="EMBL" id="GFDF01010853">
    <property type="protein sequence ID" value="JAV03231.1"/>
    <property type="molecule type" value="Transcribed_RNA"/>
</dbReference>
<evidence type="ECO:0000259" key="1">
    <source>
        <dbReference type="Pfam" id="PF16013"/>
    </source>
</evidence>
<reference evidence="2" key="1">
    <citation type="submission" date="2016-12" db="EMBL/GenBank/DDBJ databases">
        <title>An insight into the sialome and mialome of the sand fly, Nyssomyia neivai.</title>
        <authorList>
            <person name="Sebastian V."/>
            <person name="Goulart T.M."/>
            <person name="Oliveira W."/>
            <person name="Calvo E."/>
            <person name="Oliveira L.F."/>
            <person name="Pinto M.C."/>
            <person name="Rosselino A.M."/>
            <person name="Ribeiro J.M."/>
        </authorList>
    </citation>
    <scope>NUCLEOTIDE SEQUENCE</scope>
</reference>
<proteinExistence type="predicted"/>
<evidence type="ECO:0000313" key="2">
    <source>
        <dbReference type="EMBL" id="JAV03231.1"/>
    </source>
</evidence>
<dbReference type="PANTHER" id="PTHR21115:SF0">
    <property type="entry name" value="GH06117P-RELATED"/>
    <property type="match status" value="1"/>
</dbReference>
<feature type="domain" description="DUF4781" evidence="1">
    <location>
        <begin position="119"/>
        <end position="404"/>
    </location>
</feature>
<accession>A0A1L8D9U2</accession>
<dbReference type="AlphaFoldDB" id="A0A1L8D9U2"/>
<dbReference type="InterPro" id="IPR031962">
    <property type="entry name" value="DUF4781"/>
</dbReference>
<organism evidence="2">
    <name type="scientific">Nyssomyia neivai</name>
    <dbReference type="NCBI Taxonomy" id="330878"/>
    <lineage>
        <taxon>Eukaryota</taxon>
        <taxon>Metazoa</taxon>
        <taxon>Ecdysozoa</taxon>
        <taxon>Arthropoda</taxon>
        <taxon>Hexapoda</taxon>
        <taxon>Insecta</taxon>
        <taxon>Pterygota</taxon>
        <taxon>Neoptera</taxon>
        <taxon>Endopterygota</taxon>
        <taxon>Diptera</taxon>
        <taxon>Nematocera</taxon>
        <taxon>Psychodoidea</taxon>
        <taxon>Psychodidae</taxon>
        <taxon>Nyssomyia</taxon>
    </lineage>
</organism>